<dbReference type="OrthoDB" id="6116667at2"/>
<sequence length="628" mass="64440">MRLNKFLLGFLCVSSFVIISCSSDDDDDDLTGGDDGSNVVVDEDFVTNTKDTTFINSVLITYSDNAVEIKNPYADKGIVVTKTGSDVTVTSTITDTEVNYVLSGLTKDGSLKIYSDYKFGVGLNGVSIINGDGAAINIQSGKKVSLVLVGGTSNRLVDNATYAASGDEDMKGTLFSEGQLNFDGNGSLLVYGYNKHAIASDDYIRIKGGNITVKTAVKDGIHANDYVRIDGGTVDITALGDAIECEEGYVAVNGGSIKVKSVGDGIKTSYKGTDTSIVPYITINGGTLDITTTGDGSKAIKSKGDITIADGDMTLVTTGSAYYDTDDADISSSAGIKAGGNFLMKKGTVSINSSGAGGKAISVDGTLTVDNGTISVITTGDQFKYGNDDTAAKAIKSDGDLTINNGTITIKTSKTEAEGLESKTTLTINNGKIEIEAYDDCINATNHIQINGGSIYCYSETNDGIDSNGTLTVTGGTIVTAGAGAPEEGFDCDNNTFKITGGTLVGVGGSTSTPTSSVSTQRTVIYGGSGTANQFVHIAAADGTGVLTFKVPRTYNQMTLLFSSANLAANTVYTIYTGGSVAGGTDFHGLYTGATYTKGTSSGTFTPTSMVTTVGNVSTGPGGGGGRP</sequence>
<dbReference type="PROSITE" id="PS51257">
    <property type="entry name" value="PROKAR_LIPOPROTEIN"/>
    <property type="match status" value="1"/>
</dbReference>
<keyword evidence="2" id="KW-1185">Reference proteome</keyword>
<accession>A0A2V3PSH1</accession>
<dbReference type="InterPro" id="IPR025584">
    <property type="entry name" value="Cthe_2159"/>
</dbReference>
<gene>
    <name evidence="1" type="ORF">CLV62_102179</name>
</gene>
<reference evidence="1 2" key="1">
    <citation type="submission" date="2018-03" db="EMBL/GenBank/DDBJ databases">
        <title>Genomic Encyclopedia of Archaeal and Bacterial Type Strains, Phase II (KMG-II): from individual species to whole genera.</title>
        <authorList>
            <person name="Goeker M."/>
        </authorList>
    </citation>
    <scope>NUCLEOTIDE SEQUENCE [LARGE SCALE GENOMIC DNA]</scope>
    <source>
        <strain evidence="1 2">DSM 100214</strain>
    </source>
</reference>
<proteinExistence type="predicted"/>
<comment type="caution">
    <text evidence="1">The sequence shown here is derived from an EMBL/GenBank/DDBJ whole genome shotgun (WGS) entry which is preliminary data.</text>
</comment>
<name>A0A2V3PSH1_9BACT</name>
<protein>
    <submittedName>
        <fullName evidence="1">Uncharacterized protein DUF4353</fullName>
    </submittedName>
</protein>
<dbReference type="AlphaFoldDB" id="A0A2V3PSH1"/>
<dbReference type="Pfam" id="PF14262">
    <property type="entry name" value="Cthe_2159"/>
    <property type="match status" value="2"/>
</dbReference>
<organism evidence="1 2">
    <name type="scientific">Dysgonomonas alginatilytica</name>
    <dbReference type="NCBI Taxonomy" id="1605892"/>
    <lineage>
        <taxon>Bacteria</taxon>
        <taxon>Pseudomonadati</taxon>
        <taxon>Bacteroidota</taxon>
        <taxon>Bacteroidia</taxon>
        <taxon>Bacteroidales</taxon>
        <taxon>Dysgonomonadaceae</taxon>
        <taxon>Dysgonomonas</taxon>
    </lineage>
</organism>
<dbReference type="Proteomes" id="UP000247973">
    <property type="component" value="Unassembled WGS sequence"/>
</dbReference>
<dbReference type="RefSeq" id="WP_110309431.1">
    <property type="nucleotide sequence ID" value="NZ_QICL01000002.1"/>
</dbReference>
<evidence type="ECO:0000313" key="2">
    <source>
        <dbReference type="Proteomes" id="UP000247973"/>
    </source>
</evidence>
<evidence type="ECO:0000313" key="1">
    <source>
        <dbReference type="EMBL" id="PXV68147.1"/>
    </source>
</evidence>
<dbReference type="EMBL" id="QICL01000002">
    <property type="protein sequence ID" value="PXV68147.1"/>
    <property type="molecule type" value="Genomic_DNA"/>
</dbReference>